<sequence>MAYQLLSKLLEDKTNISPLIICSANEWATLADPCTNLGIVVDDMCGKHGLPQSELKKCNENVRFITALIENRKHIVIFTMRTHIHEETAGSSQLESDISDPIFVKDITLNLDDVNMALSETDKIEFANRYLNEHCLNKDEVLQLCRKHESSIGFPLLCRNAHSIKGKSELFDLFDRPLQIMLRELDRLREHERLSYGCLVLTMLLGGTLTLESINEYLATNDMKNQIKLIFDSCARTNVNLAEIQQAAKALSGTYLSLDESDESYTFFHNTVKEAVFLSYGKHYLTETIKLCSLRSLCKLLRVKNGYQDLRGTAATLMLDLPPKYFRILIERFIKALNTKCPKDFATIAEASVWSSDVFRKVFMDECKTIHVLDHDQNTLLVHAANANNNNLAIELLRNMKQIYADNQQAVSCLTKATRACCIHKDLCLFRHFIKTGIVNVNDILSVTIDQGSEEAMTYLLQNGADINYRSKNGESLLHAACLHGRLNMIELLLSKTSLPVYLYDNNGRSVCHSAASGGRVDFLEFLVTSGADPLCTDIEGMNLLQYACLEGNTEMAFYLMENYLDMLYSAGRWRHTVPHCAAYGGSVDMFNKDCEIMNAASETHDNISSEGNTSHCQKQADLKERTKLEETLLHMACLSGKLELTKYLVEKYPDMIKEVNKHNASIAHYAAAAGGGNVSILEYLITQGLDPWCTTSSGQTLLHLSCISGRLEKTQYLLEKYPDMIKMTDKSNRTPSHYAAFGGNASHIQPLIKQGLDLWCGTAIQQTLLKRSCETGHLEIMKELVKKFPDCIHRLDSNGETTAHYASESGNISVLQYLIKQEDDNNLKTPAYYAAQISNVSILQCLMYKGLNPWCRTVTQETLLHKSCLSGQLEMTQYLLEKYPDMVNEVDNGKRTPAHYASQRSTVSVLQCLTDKCRNPWCRTSTQETLLHMSCISGQLEMTRYLLEKYPDMINNVDNGERTPAHYAAQSSTVSVLQCLTAKGLNPWCKTATQETLLLMSCISGQLEMTQYLLEKYPDMVNEFDNGNRPQAHYAAQSSNVSVLQCLRDKGLNPWCRTSTQETLLHMSCISGQLEMTQYLLEKYPDVINEVDNAERTPAHCAAHSSNVSVLQCLIDKGLNPLCRTAAQETLLHMSCIYVQLEMTQYLLGKYPGMINEVDHNNETGAHYAAKRSNVSVLQCLIDKGLNPWCRTATEETLLHKSCISGQLKMTLYLLEKYPDMINEVDNGERTPAHCAAQSSNVSVLQCLINKGLNP</sequence>
<dbReference type="PANTHER" id="PTHR24198">
    <property type="entry name" value="ANKYRIN REPEAT AND PROTEIN KINASE DOMAIN-CONTAINING PROTEIN"/>
    <property type="match status" value="1"/>
</dbReference>
<dbReference type="InterPro" id="IPR002110">
    <property type="entry name" value="Ankyrin_rpt"/>
</dbReference>
<evidence type="ECO:0000256" key="1">
    <source>
        <dbReference type="ARBA" id="ARBA00022737"/>
    </source>
</evidence>
<evidence type="ECO:0000313" key="6">
    <source>
        <dbReference type="Proteomes" id="UP001195483"/>
    </source>
</evidence>
<dbReference type="Pfam" id="PF12796">
    <property type="entry name" value="Ank_2"/>
    <property type="match status" value="5"/>
</dbReference>
<dbReference type="Pfam" id="PF20720">
    <property type="entry name" value="nSTAND3"/>
    <property type="match status" value="1"/>
</dbReference>
<dbReference type="PANTHER" id="PTHR24198:SF194">
    <property type="entry name" value="INVERSIN-A"/>
    <property type="match status" value="1"/>
</dbReference>
<dbReference type="AlphaFoldDB" id="A0AAE0TCR1"/>
<dbReference type="InterPro" id="IPR049050">
    <property type="entry name" value="nSTAND3"/>
</dbReference>
<evidence type="ECO:0000256" key="3">
    <source>
        <dbReference type="PROSITE-ProRule" id="PRU00023"/>
    </source>
</evidence>
<gene>
    <name evidence="5" type="ORF">CHS0354_006558</name>
</gene>
<feature type="repeat" description="ANK" evidence="3">
    <location>
        <begin position="1229"/>
        <end position="1256"/>
    </location>
</feature>
<comment type="caution">
    <text evidence="5">The sequence shown here is derived from an EMBL/GenBank/DDBJ whole genome shotgun (WGS) entry which is preliminary data.</text>
</comment>
<accession>A0AAE0TCR1</accession>
<dbReference type="Proteomes" id="UP001195483">
    <property type="component" value="Unassembled WGS sequence"/>
</dbReference>
<feature type="repeat" description="ANK" evidence="3">
    <location>
        <begin position="507"/>
        <end position="539"/>
    </location>
</feature>
<reference evidence="5" key="2">
    <citation type="journal article" date="2021" name="Genome Biol. Evol.">
        <title>Developing a high-quality reference genome for a parasitic bivalve with doubly uniparental inheritance (Bivalvia: Unionida).</title>
        <authorList>
            <person name="Smith C.H."/>
        </authorList>
    </citation>
    <scope>NUCLEOTIDE SEQUENCE</scope>
    <source>
        <strain evidence="5">CHS0354</strain>
        <tissue evidence="5">Mantle</tissue>
    </source>
</reference>
<evidence type="ECO:0000259" key="4">
    <source>
        <dbReference type="Pfam" id="PF20720"/>
    </source>
</evidence>
<dbReference type="Gene3D" id="1.25.40.20">
    <property type="entry name" value="Ankyrin repeat-containing domain"/>
    <property type="match status" value="4"/>
</dbReference>
<keyword evidence="1" id="KW-0677">Repeat</keyword>
<dbReference type="InterPro" id="IPR036770">
    <property type="entry name" value="Ankyrin_rpt-contain_sf"/>
</dbReference>
<proteinExistence type="predicted"/>
<evidence type="ECO:0000256" key="2">
    <source>
        <dbReference type="ARBA" id="ARBA00023043"/>
    </source>
</evidence>
<dbReference type="PROSITE" id="PS50088">
    <property type="entry name" value="ANK_REPEAT"/>
    <property type="match status" value="4"/>
</dbReference>
<feature type="repeat" description="ANK" evidence="3">
    <location>
        <begin position="799"/>
        <end position="831"/>
    </location>
</feature>
<dbReference type="SUPFAM" id="SSF48403">
    <property type="entry name" value="Ankyrin repeat"/>
    <property type="match status" value="3"/>
</dbReference>
<feature type="repeat" description="ANK" evidence="3">
    <location>
        <begin position="473"/>
        <end position="496"/>
    </location>
</feature>
<name>A0AAE0TCR1_9BIVA</name>
<reference evidence="5" key="1">
    <citation type="journal article" date="2021" name="Genome Biol. Evol.">
        <title>A High-Quality Reference Genome for a Parasitic Bivalve with Doubly Uniparental Inheritance (Bivalvia: Unionida).</title>
        <authorList>
            <person name="Smith C.H."/>
        </authorList>
    </citation>
    <scope>NUCLEOTIDE SEQUENCE</scope>
    <source>
        <strain evidence="5">CHS0354</strain>
    </source>
</reference>
<reference evidence="5" key="3">
    <citation type="submission" date="2023-05" db="EMBL/GenBank/DDBJ databases">
        <authorList>
            <person name="Smith C.H."/>
        </authorList>
    </citation>
    <scope>NUCLEOTIDE SEQUENCE</scope>
    <source>
        <strain evidence="5">CHS0354</strain>
        <tissue evidence="5">Mantle</tissue>
    </source>
</reference>
<dbReference type="Pfam" id="PF13606">
    <property type="entry name" value="Ank_3"/>
    <property type="match status" value="1"/>
</dbReference>
<evidence type="ECO:0000313" key="5">
    <source>
        <dbReference type="EMBL" id="KAK3607959.1"/>
    </source>
</evidence>
<dbReference type="SMART" id="SM00248">
    <property type="entry name" value="ANK"/>
    <property type="match status" value="23"/>
</dbReference>
<keyword evidence="2 3" id="KW-0040">ANK repeat</keyword>
<protein>
    <recommendedName>
        <fullName evidence="4">Novel STAND NTPase 3 domain-containing protein</fullName>
    </recommendedName>
</protein>
<keyword evidence="6" id="KW-1185">Reference proteome</keyword>
<feature type="domain" description="Novel STAND NTPase 3" evidence="4">
    <location>
        <begin position="1"/>
        <end position="123"/>
    </location>
</feature>
<dbReference type="EMBL" id="JAEAOA010000451">
    <property type="protein sequence ID" value="KAK3607959.1"/>
    <property type="molecule type" value="Genomic_DNA"/>
</dbReference>
<dbReference type="PROSITE" id="PS50297">
    <property type="entry name" value="ANK_REP_REGION"/>
    <property type="match status" value="4"/>
</dbReference>
<organism evidence="5 6">
    <name type="scientific">Potamilus streckersoni</name>
    <dbReference type="NCBI Taxonomy" id="2493646"/>
    <lineage>
        <taxon>Eukaryota</taxon>
        <taxon>Metazoa</taxon>
        <taxon>Spiralia</taxon>
        <taxon>Lophotrochozoa</taxon>
        <taxon>Mollusca</taxon>
        <taxon>Bivalvia</taxon>
        <taxon>Autobranchia</taxon>
        <taxon>Heteroconchia</taxon>
        <taxon>Palaeoheterodonta</taxon>
        <taxon>Unionida</taxon>
        <taxon>Unionoidea</taxon>
        <taxon>Unionidae</taxon>
        <taxon>Ambleminae</taxon>
        <taxon>Lampsilini</taxon>
        <taxon>Potamilus</taxon>
    </lineage>
</organism>
<dbReference type="Pfam" id="PF13637">
    <property type="entry name" value="Ank_4"/>
    <property type="match status" value="2"/>
</dbReference>